<dbReference type="InterPro" id="IPR036028">
    <property type="entry name" value="SH3-like_dom_sf"/>
</dbReference>
<feature type="region of interest" description="Disordered" evidence="7">
    <location>
        <begin position="447"/>
        <end position="490"/>
    </location>
</feature>
<feature type="compositionally biased region" description="Basic and acidic residues" evidence="7">
    <location>
        <begin position="1601"/>
        <end position="1611"/>
    </location>
</feature>
<dbReference type="Pfam" id="PF00595">
    <property type="entry name" value="PDZ"/>
    <property type="match status" value="1"/>
</dbReference>
<dbReference type="SUPFAM" id="SSF50044">
    <property type="entry name" value="SH3-domain"/>
    <property type="match status" value="3"/>
</dbReference>
<keyword evidence="4" id="KW-0965">Cell junction</keyword>
<feature type="compositionally biased region" description="Polar residues" evidence="7">
    <location>
        <begin position="1386"/>
        <end position="1409"/>
    </location>
</feature>
<name>A0A9P0GQJ3_PHACE</name>
<dbReference type="CDD" id="cd11781">
    <property type="entry name" value="SH3_Sorbs_1"/>
    <property type="match status" value="1"/>
</dbReference>
<gene>
    <name evidence="11" type="ORF">PHAECO_LOCUS2811</name>
</gene>
<feature type="region of interest" description="Disordered" evidence="7">
    <location>
        <begin position="1730"/>
        <end position="1772"/>
    </location>
</feature>
<dbReference type="Proteomes" id="UP001153737">
    <property type="component" value="Chromosome 12"/>
</dbReference>
<dbReference type="FunFam" id="2.30.30.40:FF:000001">
    <property type="entry name" value="Sorbin and SH3 domain-containing protein 1 isoform 2"/>
    <property type="match status" value="1"/>
</dbReference>
<feature type="compositionally biased region" description="Basic and acidic residues" evidence="7">
    <location>
        <begin position="213"/>
        <end position="225"/>
    </location>
</feature>
<dbReference type="InterPro" id="IPR001452">
    <property type="entry name" value="SH3_domain"/>
</dbReference>
<evidence type="ECO:0000313" key="12">
    <source>
        <dbReference type="Proteomes" id="UP001153737"/>
    </source>
</evidence>
<feature type="domain" description="SH3" evidence="8">
    <location>
        <begin position="2069"/>
        <end position="2128"/>
    </location>
</feature>
<dbReference type="Gene3D" id="2.30.30.40">
    <property type="entry name" value="SH3 Domains"/>
    <property type="match status" value="3"/>
</dbReference>
<feature type="compositionally biased region" description="Basic residues" evidence="7">
    <location>
        <begin position="243"/>
        <end position="254"/>
    </location>
</feature>
<dbReference type="PROSITE" id="PS50002">
    <property type="entry name" value="SH3"/>
    <property type="match status" value="3"/>
</dbReference>
<feature type="compositionally biased region" description="Polar residues" evidence="7">
    <location>
        <begin position="1613"/>
        <end position="1631"/>
    </location>
</feature>
<feature type="compositionally biased region" description="Polar residues" evidence="7">
    <location>
        <begin position="133"/>
        <end position="149"/>
    </location>
</feature>
<feature type="coiled-coil region" evidence="6">
    <location>
        <begin position="1140"/>
        <end position="1174"/>
    </location>
</feature>
<dbReference type="SUPFAM" id="SSF50156">
    <property type="entry name" value="PDZ domain-like"/>
    <property type="match status" value="1"/>
</dbReference>
<dbReference type="PANTHER" id="PTHR14167:SF116">
    <property type="entry name" value="CAP, ISOFORM AC"/>
    <property type="match status" value="1"/>
</dbReference>
<keyword evidence="2 5" id="KW-0728">SH3 domain</keyword>
<dbReference type="PRINTS" id="PR00499">
    <property type="entry name" value="P67PHOX"/>
</dbReference>
<keyword evidence="6" id="KW-0175">Coiled coil</keyword>
<dbReference type="InterPro" id="IPR001478">
    <property type="entry name" value="PDZ"/>
</dbReference>
<dbReference type="PROSITE" id="PS50106">
    <property type="entry name" value="PDZ"/>
    <property type="match status" value="1"/>
</dbReference>
<comment type="subcellular location">
    <subcellularLocation>
        <location evidence="1">Cell junction</location>
    </subcellularLocation>
</comment>
<dbReference type="FunFam" id="2.30.42.10:FF:000055">
    <property type="entry name" value="PDZ and LIM domain protein 3"/>
    <property type="match status" value="1"/>
</dbReference>
<dbReference type="SMART" id="SM00326">
    <property type="entry name" value="SH3"/>
    <property type="match status" value="3"/>
</dbReference>
<evidence type="ECO:0000256" key="2">
    <source>
        <dbReference type="ARBA" id="ARBA00022443"/>
    </source>
</evidence>
<dbReference type="CDD" id="cd11780">
    <property type="entry name" value="SH3_Sorbs_3"/>
    <property type="match status" value="1"/>
</dbReference>
<reference evidence="11" key="2">
    <citation type="submission" date="2022-10" db="EMBL/GenBank/DDBJ databases">
        <authorList>
            <consortium name="ENA_rothamsted_submissions"/>
            <consortium name="culmorum"/>
            <person name="King R."/>
        </authorList>
    </citation>
    <scope>NUCLEOTIDE SEQUENCE</scope>
</reference>
<feature type="region of interest" description="Disordered" evidence="7">
    <location>
        <begin position="1315"/>
        <end position="1438"/>
    </location>
</feature>
<dbReference type="PANTHER" id="PTHR14167">
    <property type="entry name" value="SH3 DOMAIN-CONTAINING"/>
    <property type="match status" value="1"/>
</dbReference>
<keyword evidence="12" id="KW-1185">Reference proteome</keyword>
<dbReference type="InterPro" id="IPR036034">
    <property type="entry name" value="PDZ_sf"/>
</dbReference>
<evidence type="ECO:0000256" key="3">
    <source>
        <dbReference type="ARBA" id="ARBA00022737"/>
    </source>
</evidence>
<reference evidence="11" key="1">
    <citation type="submission" date="2022-01" db="EMBL/GenBank/DDBJ databases">
        <authorList>
            <person name="King R."/>
        </authorList>
    </citation>
    <scope>NUCLEOTIDE SEQUENCE</scope>
</reference>
<feature type="region of interest" description="Disordered" evidence="7">
    <location>
        <begin position="1601"/>
        <end position="1634"/>
    </location>
</feature>
<feature type="region of interest" description="Disordered" evidence="7">
    <location>
        <begin position="204"/>
        <end position="259"/>
    </location>
</feature>
<evidence type="ECO:0000256" key="1">
    <source>
        <dbReference type="ARBA" id="ARBA00004282"/>
    </source>
</evidence>
<evidence type="ECO:0008006" key="13">
    <source>
        <dbReference type="Google" id="ProtNLM"/>
    </source>
</evidence>
<protein>
    <recommendedName>
        <fullName evidence="13">Sorbin and SH3 domain-containing protein 1</fullName>
    </recommendedName>
</protein>
<feature type="region of interest" description="Disordered" evidence="7">
    <location>
        <begin position="125"/>
        <end position="183"/>
    </location>
</feature>
<evidence type="ECO:0000256" key="6">
    <source>
        <dbReference type="SAM" id="Coils"/>
    </source>
</evidence>
<dbReference type="InterPro" id="IPR003127">
    <property type="entry name" value="SoHo_dom"/>
</dbReference>
<dbReference type="SMART" id="SM00228">
    <property type="entry name" value="PDZ"/>
    <property type="match status" value="1"/>
</dbReference>
<proteinExistence type="predicted"/>
<feature type="domain" description="SH3" evidence="8">
    <location>
        <begin position="1935"/>
        <end position="1994"/>
    </location>
</feature>
<dbReference type="EMBL" id="OU896718">
    <property type="protein sequence ID" value="CAH1118977.1"/>
    <property type="molecule type" value="Genomic_DNA"/>
</dbReference>
<sequence>MTTRRDAVLEGGAPWGFRMHGGVDQNQPLKISRVNPGSKAAIRGIREGDLISSINGRRTNNLTNLEAHGLLKSAGSNLKLGLNEDTSDSPRRRQYRTVHQETLEETVKRSSITTYSVEKILETVEPTNENKENSASISNERIIQQNGTSKGLPASDILVTKRPKVPTSSSSSSPSVIKEGDLQYSSADNAEASQRSYYTNCTLSPSSPSILSEDGKSSCHQESQQKHKHNNKHNMNDNAVSSRSKKRRQRRKNRKINENITEIQTITNTCDKDCSYPDVAAKKVKEEYVVHSPGEFSRKITKPVKSKSLDDDDLLKIQELSEASESEDKGKETNPIVSEASESEAEWDGTFDLATPATLQGTLSTLTLPLEGYSTEQSTLISPEEEETLRNFLESLHLVSGPEEAANQTSYVIDDVKQRKARKKADLELYFLPICQNPRYLDVISEETSDLDSDREQPSLTKNLKQGTPELEEPPPRLNRERKKALPKRFPPAMEQSPAILVDTKIIDTSPQTDGVFTAVKTKEATESIAEVVYLTSSETDSSEEIDSMESDKSDFERAIIPKAISEPTRMIEINSDRNYEMNNESIIHEASSVNRETLDEEHSSRYCFEVKRHITYSDVDKNIAENCLLSQLTPPPTPENLSPKYKNTVQDYREANEVNTIEKLADESEESLDTNIYSYGISLHSDTPVICSDVVSTPPLPTKSSSSSRSSSRGSSLCTAMYNPSNSSITDVTSLLKEGDNSKYTQPLTLRELCLKFLLRLPFGREVLQELAEVSKRIDSYTSSLPSTVLPEIVPNIAQSVNRANADANNLSYHLSVQNPQNHLSVDKKQVKEGPVYKEWKEAKLDSNYVDRSGIIRSLDFPVVSDGAEIQITTPVRVHFDKEDKHSYQEQETDLPVASTHNTESVEKKEFVISIRKDWKVEERKNPSEIEANGIAKETEVDKKEWVGSKKSINTNSKMSLSRENHKPVSGEWIGLANEKDPNLLAYLSPKQKVELEKSKKIPDEASTLLDLHGKFMNRKITHEEIKRETREEISITSIGGKNSNRLLTMIREEPSLVNDDKNYLYFEEKAPRLPRSVDNARLEAKDLSEWLNIARKRSMSESNLSNDIPENSLRNYFNMHQQPSRRSSLPQELFEKQMYYLQEKEREIQKQLEALEEEKRKLNAELSDSREFHAEDYHFSRKGDFAESKKRLSLPIAPTETFRQQMYEEYMDKFAEREERKQHKIIKVTSSKDLSQENEKANLKEIIHPIQLEDEFMSKVKQKQKEGKLEKVKSLEKERSLVCEEDRDPVLVIDGEKLKDATELPKHLLEFIDSEGIWSPGQKPEPSRGRNSQGDGDYDKSQDDIPPVWTPKSANSSPTSERKEFRAVNFQSPVLARKNRTKSESFGSECSSPTLPSPNLNYSSDTGTAPPVLDRRLPISRSTPASGFVDLSISPRLPKAQNPTITLLQKAREGQLPKGASYIEQEEKQLRPRNDRPPIANPGEVLYHIKNEYTSESETEKPRKMADLSARKFEGIGPVTKDGLPLILRSEVKDQNQSKWYKRMYDTIHKQKPHSDEYVTVRYKQKRAQYPYTSGYLSEPEPGAYDSDFADHKYQTLDRRRPDTQDRPEFATSTMPRNTTIRSSSSDILRNSRDYQKNQPGRIENYTTGHSSISDKEAKQWWDEVMDIFDGHLEHQKRVPPQPRSFINQALKESGYESDSTLVFRRKEDASLQLSPKDQKQAYKVIQKGGDVPLHGLRKPAPERPKDPEPPLPPPKGHHERNLEQESPRKYVENEVTIHYKTPVRQEIKEYLSEDELAYRQAEAMKKIYQEERRKKYLQELQDMNSRRHTDNFIPSQKSPIALNRYDNFEDLAPSIKLRPRSPEPRLCARALYNFVGQSARELTFRKGDIIYLRRQIDKNWYEGELNAMVGLLPSNYVEIIPFEGSKPTPRKAHEGQARAKYNFVAQSHLELSLGRGELVTITRRVDDNWYEGKIGGRKGIFPVNYVDVLIDPQTPPPPSSKPAAAPAAHSLLLNGSAGGKQSMGAHSYTPAPARAVDYRHAEPAQTQSGGRRNVPVGQALHIETQSEPIPFRALYKYNPQNDDELELLEGDTVYVLEKCDDGWYVGSSNRTGAFGTFPGNYVEKI</sequence>
<keyword evidence="3" id="KW-0677">Repeat</keyword>
<dbReference type="Pfam" id="PF14604">
    <property type="entry name" value="SH3_9"/>
    <property type="match status" value="3"/>
</dbReference>
<feature type="domain" description="SoHo" evidence="10">
    <location>
        <begin position="1509"/>
        <end position="1572"/>
    </location>
</feature>
<feature type="compositionally biased region" description="Low complexity" evidence="7">
    <location>
        <begin position="705"/>
        <end position="717"/>
    </location>
</feature>
<feature type="region of interest" description="Disordered" evidence="7">
    <location>
        <begin position="697"/>
        <end position="723"/>
    </location>
</feature>
<accession>A0A9P0GQJ3</accession>
<evidence type="ECO:0000259" key="9">
    <source>
        <dbReference type="PROSITE" id="PS50106"/>
    </source>
</evidence>
<organism evidence="11 12">
    <name type="scientific">Phaedon cochleariae</name>
    <name type="common">Mustard beetle</name>
    <dbReference type="NCBI Taxonomy" id="80249"/>
    <lineage>
        <taxon>Eukaryota</taxon>
        <taxon>Metazoa</taxon>
        <taxon>Ecdysozoa</taxon>
        <taxon>Arthropoda</taxon>
        <taxon>Hexapoda</taxon>
        <taxon>Insecta</taxon>
        <taxon>Pterygota</taxon>
        <taxon>Neoptera</taxon>
        <taxon>Endopterygota</taxon>
        <taxon>Coleoptera</taxon>
        <taxon>Polyphaga</taxon>
        <taxon>Cucujiformia</taxon>
        <taxon>Chrysomeloidea</taxon>
        <taxon>Chrysomelidae</taxon>
        <taxon>Chrysomelinae</taxon>
        <taxon>Chrysomelini</taxon>
        <taxon>Phaedon</taxon>
    </lineage>
</organism>
<feature type="compositionally biased region" description="Basic and acidic residues" evidence="7">
    <location>
        <begin position="1762"/>
        <end position="1772"/>
    </location>
</feature>
<dbReference type="InterPro" id="IPR050384">
    <property type="entry name" value="Endophilin_SH3RF"/>
</dbReference>
<dbReference type="CDD" id="cd11782">
    <property type="entry name" value="SH3_Sorbs_2"/>
    <property type="match status" value="1"/>
</dbReference>
<dbReference type="GO" id="GO:0070161">
    <property type="term" value="C:anchoring junction"/>
    <property type="evidence" value="ECO:0007669"/>
    <property type="project" value="UniProtKB-SubCell"/>
</dbReference>
<evidence type="ECO:0000256" key="5">
    <source>
        <dbReference type="PROSITE-ProRule" id="PRU00192"/>
    </source>
</evidence>
<feature type="domain" description="PDZ" evidence="9">
    <location>
        <begin position="1"/>
        <end position="86"/>
    </location>
</feature>
<evidence type="ECO:0000256" key="7">
    <source>
        <dbReference type="SAM" id="MobiDB-lite"/>
    </source>
</evidence>
<evidence type="ECO:0000259" key="10">
    <source>
        <dbReference type="PROSITE" id="PS50831"/>
    </source>
</evidence>
<dbReference type="OrthoDB" id="588261at2759"/>
<evidence type="ECO:0000256" key="4">
    <source>
        <dbReference type="ARBA" id="ARBA00022949"/>
    </source>
</evidence>
<feature type="region of interest" description="Disordered" evidence="7">
    <location>
        <begin position="320"/>
        <end position="347"/>
    </location>
</feature>
<dbReference type="Gene3D" id="2.30.42.10">
    <property type="match status" value="1"/>
</dbReference>
<dbReference type="PROSITE" id="PS50831">
    <property type="entry name" value="SOHO"/>
    <property type="match status" value="1"/>
</dbReference>
<feature type="domain" description="SH3" evidence="8">
    <location>
        <begin position="1866"/>
        <end position="1925"/>
    </location>
</feature>
<evidence type="ECO:0000313" key="11">
    <source>
        <dbReference type="EMBL" id="CAH1118977.1"/>
    </source>
</evidence>
<feature type="compositionally biased region" description="Basic and acidic residues" evidence="7">
    <location>
        <begin position="1742"/>
        <end position="1751"/>
    </location>
</feature>
<evidence type="ECO:0000259" key="8">
    <source>
        <dbReference type="PROSITE" id="PS50002"/>
    </source>
</evidence>